<keyword evidence="2" id="KW-1185">Reference proteome</keyword>
<gene>
    <name evidence="1" type="ORF">B0T14DRAFT_149773</name>
</gene>
<proteinExistence type="predicted"/>
<name>A0AA39WVT2_9PEZI</name>
<evidence type="ECO:0000313" key="1">
    <source>
        <dbReference type="EMBL" id="KAK0622539.1"/>
    </source>
</evidence>
<evidence type="ECO:0000313" key="2">
    <source>
        <dbReference type="Proteomes" id="UP001175000"/>
    </source>
</evidence>
<dbReference type="AlphaFoldDB" id="A0AA39WVT2"/>
<comment type="caution">
    <text evidence="1">The sequence shown here is derived from an EMBL/GenBank/DDBJ whole genome shotgun (WGS) entry which is preliminary data.</text>
</comment>
<organism evidence="1 2">
    <name type="scientific">Immersiella caudata</name>
    <dbReference type="NCBI Taxonomy" id="314043"/>
    <lineage>
        <taxon>Eukaryota</taxon>
        <taxon>Fungi</taxon>
        <taxon>Dikarya</taxon>
        <taxon>Ascomycota</taxon>
        <taxon>Pezizomycotina</taxon>
        <taxon>Sordariomycetes</taxon>
        <taxon>Sordariomycetidae</taxon>
        <taxon>Sordariales</taxon>
        <taxon>Lasiosphaeriaceae</taxon>
        <taxon>Immersiella</taxon>
    </lineage>
</organism>
<accession>A0AA39WVT2</accession>
<dbReference type="EMBL" id="JAULSU010000003">
    <property type="protein sequence ID" value="KAK0622539.1"/>
    <property type="molecule type" value="Genomic_DNA"/>
</dbReference>
<protein>
    <submittedName>
        <fullName evidence="1">Uncharacterized protein</fullName>
    </submittedName>
</protein>
<dbReference type="Proteomes" id="UP001175000">
    <property type="component" value="Unassembled WGS sequence"/>
</dbReference>
<sequence length="410" mass="44071">MQFLCTCDSSRRCFCLQHSTMHVGTLRSFFRPLVAGRARVCLFAIPPFLFFRSSLETFVPRAGGDHRAVWLGGVDTASPMISVADALGLTHVSAAVALLFGQSASNRLLGGRFDGPANGLPRPPISRPRVSAAILNGQAMWTPHSFVPRKMAEQKAGSSGIRLGSAGPKLGAFLAKSGARLWGSGDLHSTAAIDRVADSAHRFDEAHTSATLALEAAIFSPRQPLPLFTSAQTCRGCTPKPEACLMAASGFSNLAALIEHRTEISTVDFSLKTRMRSRLSTSMNLNPCSGSLMSQPLGVNLRDSGPTRKGASILNRTRMERAAIVQLGHKTIAVVTFHKVCSFPDRTRYRVVVQASLPLVLSSTLSPQFLFTLSVWEKNASGSPSLTLKSILSQPRRPSGRSSLRRMDGA</sequence>
<reference evidence="1" key="1">
    <citation type="submission" date="2023-06" db="EMBL/GenBank/DDBJ databases">
        <title>Genome-scale phylogeny and comparative genomics of the fungal order Sordariales.</title>
        <authorList>
            <consortium name="Lawrence Berkeley National Laboratory"/>
            <person name="Hensen N."/>
            <person name="Bonometti L."/>
            <person name="Westerberg I."/>
            <person name="Brannstrom I.O."/>
            <person name="Guillou S."/>
            <person name="Cros-Aarteil S."/>
            <person name="Calhoun S."/>
            <person name="Haridas S."/>
            <person name="Kuo A."/>
            <person name="Mondo S."/>
            <person name="Pangilinan J."/>
            <person name="Riley R."/>
            <person name="Labutti K."/>
            <person name="Andreopoulos B."/>
            <person name="Lipzen A."/>
            <person name="Chen C."/>
            <person name="Yanf M."/>
            <person name="Daum C."/>
            <person name="Ng V."/>
            <person name="Clum A."/>
            <person name="Steindorff A."/>
            <person name="Ohm R."/>
            <person name="Martin F."/>
            <person name="Silar P."/>
            <person name="Natvig D."/>
            <person name="Lalanne C."/>
            <person name="Gautier V."/>
            <person name="Ament-Velasquez S.L."/>
            <person name="Kruys A."/>
            <person name="Hutchinson M.I."/>
            <person name="Powell A.J."/>
            <person name="Barry K."/>
            <person name="Miller A.N."/>
            <person name="Grigoriev I.V."/>
            <person name="Debuchy R."/>
            <person name="Gladieux P."/>
            <person name="Thoren M.H."/>
            <person name="Johannesson H."/>
        </authorList>
    </citation>
    <scope>NUCLEOTIDE SEQUENCE</scope>
    <source>
        <strain evidence="1">CBS 606.72</strain>
    </source>
</reference>